<dbReference type="Proteomes" id="UP000230750">
    <property type="component" value="Unassembled WGS sequence"/>
</dbReference>
<organism evidence="2 3">
    <name type="scientific">Stichopus japonicus</name>
    <name type="common">Sea cucumber</name>
    <dbReference type="NCBI Taxonomy" id="307972"/>
    <lineage>
        <taxon>Eukaryota</taxon>
        <taxon>Metazoa</taxon>
        <taxon>Echinodermata</taxon>
        <taxon>Eleutherozoa</taxon>
        <taxon>Echinozoa</taxon>
        <taxon>Holothuroidea</taxon>
        <taxon>Aspidochirotacea</taxon>
        <taxon>Aspidochirotida</taxon>
        <taxon>Stichopodidae</taxon>
        <taxon>Apostichopus</taxon>
    </lineage>
</organism>
<feature type="region of interest" description="Disordered" evidence="1">
    <location>
        <begin position="99"/>
        <end position="162"/>
    </location>
</feature>
<evidence type="ECO:0000313" key="3">
    <source>
        <dbReference type="Proteomes" id="UP000230750"/>
    </source>
</evidence>
<keyword evidence="3" id="KW-1185">Reference proteome</keyword>
<dbReference type="EMBL" id="MRZV01000628">
    <property type="protein sequence ID" value="PIK46663.1"/>
    <property type="molecule type" value="Genomic_DNA"/>
</dbReference>
<evidence type="ECO:0000313" key="2">
    <source>
        <dbReference type="EMBL" id="PIK46663.1"/>
    </source>
</evidence>
<dbReference type="PANTHER" id="PTHR47331">
    <property type="entry name" value="PHD-TYPE DOMAIN-CONTAINING PROTEIN"/>
    <property type="match status" value="1"/>
</dbReference>
<gene>
    <name evidence="2" type="ORF">BSL78_16448</name>
</gene>
<dbReference type="AlphaFoldDB" id="A0A2G8KF87"/>
<dbReference type="OrthoDB" id="8065733at2759"/>
<feature type="compositionally biased region" description="Polar residues" evidence="1">
    <location>
        <begin position="117"/>
        <end position="142"/>
    </location>
</feature>
<dbReference type="Pfam" id="PF03564">
    <property type="entry name" value="DUF1759"/>
    <property type="match status" value="1"/>
</dbReference>
<name>A0A2G8KF87_STIJA</name>
<dbReference type="InterPro" id="IPR005312">
    <property type="entry name" value="DUF1759"/>
</dbReference>
<sequence>MADVNKLKLSRRNSKGQLTRTLATIDNLVKDDASDLGILQKYITKAEQQFLNIEVKHSELMDVVEDQTEFETEEKWMAECEKEFVQGILCARRVVDRQSPTPLANQPSLTSSPTTSQRDPTSTVPSQPVSTGTPQTMPISTPQTPPLASRPSTSSAPRMERMKFPKFSGDIRDYKRFKELFNHCAVDLTEIECFFQLTESMTNPKEYNKIKGCINVERAWQVLDECYGDEDKVVDRLLKDLENLKPYENKGNINLPAMSRFVQTLQIFETQAETVGLSGELNSKIMLSQIKQKLPEDHRIAYYKSVRDDHTDDSLTGLVKWLYSQLLLLEKAKPISVDNASYVPTTQRRMSRSSNAATVNAGEWSQRSKINKFGVPKCALHINANTHFLKTCNKFRDLPMKEKYEIMRKNNICYRCGHNNCIAGKSPFDLNSCQFVAPCRIAACGSDSHFGAICPVAYGKKDSGYSSQLSSNAEPFRPISSSANASTITKEKRVKLQGTLPTVMGYLRCGNIRRLVRILLDGGSQTTLLRKGIFPRADQDVYQDHELSVVGGGKFTRKLRLLDCLIADVGGNWSHPLSVTEIDKPCADTPIVLQEQLQQHDHLRNVDIHAALQKPLMFFWALIIHI</sequence>
<protein>
    <submittedName>
        <fullName evidence="2">Uncharacterized protein</fullName>
    </submittedName>
</protein>
<proteinExistence type="predicted"/>
<feature type="compositionally biased region" description="Low complexity" evidence="1">
    <location>
        <begin position="107"/>
        <end position="116"/>
    </location>
</feature>
<reference evidence="2 3" key="1">
    <citation type="journal article" date="2017" name="PLoS Biol.">
        <title>The sea cucumber genome provides insights into morphological evolution and visceral regeneration.</title>
        <authorList>
            <person name="Zhang X."/>
            <person name="Sun L."/>
            <person name="Yuan J."/>
            <person name="Sun Y."/>
            <person name="Gao Y."/>
            <person name="Zhang L."/>
            <person name="Li S."/>
            <person name="Dai H."/>
            <person name="Hamel J.F."/>
            <person name="Liu C."/>
            <person name="Yu Y."/>
            <person name="Liu S."/>
            <person name="Lin W."/>
            <person name="Guo K."/>
            <person name="Jin S."/>
            <person name="Xu P."/>
            <person name="Storey K.B."/>
            <person name="Huan P."/>
            <person name="Zhang T."/>
            <person name="Zhou Y."/>
            <person name="Zhang J."/>
            <person name="Lin C."/>
            <person name="Li X."/>
            <person name="Xing L."/>
            <person name="Huo D."/>
            <person name="Sun M."/>
            <person name="Wang L."/>
            <person name="Mercier A."/>
            <person name="Li F."/>
            <person name="Yang H."/>
            <person name="Xiang J."/>
        </authorList>
    </citation>
    <scope>NUCLEOTIDE SEQUENCE [LARGE SCALE GENOMIC DNA]</scope>
    <source>
        <strain evidence="2">Shaxun</strain>
        <tissue evidence="2">Muscle</tissue>
    </source>
</reference>
<evidence type="ECO:0000256" key="1">
    <source>
        <dbReference type="SAM" id="MobiDB-lite"/>
    </source>
</evidence>
<comment type="caution">
    <text evidence="2">The sequence shown here is derived from an EMBL/GenBank/DDBJ whole genome shotgun (WGS) entry which is preliminary data.</text>
</comment>
<accession>A0A2G8KF87</accession>